<comment type="caution">
    <text evidence="14">The sequence shown here is derived from an EMBL/GenBank/DDBJ whole genome shotgun (WGS) entry which is preliminary data.</text>
</comment>
<evidence type="ECO:0000313" key="14">
    <source>
        <dbReference type="EMBL" id="KAA0010940.1"/>
    </source>
</evidence>
<comment type="function">
    <text evidence="11">Catalyzes the decarboxylation of carboxynorspermidine and carboxyspermidine.</text>
</comment>
<dbReference type="InterPro" id="IPR029066">
    <property type="entry name" value="PLP-binding_barrel"/>
</dbReference>
<evidence type="ECO:0000256" key="12">
    <source>
        <dbReference type="PIRSR" id="PIRSR038941-1"/>
    </source>
</evidence>
<comment type="subcellular location">
    <subcellularLocation>
        <location evidence="11">Cytoplasm</location>
    </subcellularLocation>
</comment>
<evidence type="ECO:0000256" key="11">
    <source>
        <dbReference type="PIRNR" id="PIRNR038941"/>
    </source>
</evidence>
<evidence type="ECO:0000256" key="3">
    <source>
        <dbReference type="ARBA" id="ARBA00013633"/>
    </source>
</evidence>
<dbReference type="SUPFAM" id="SSF51419">
    <property type="entry name" value="PLP-binding barrel"/>
    <property type="match status" value="1"/>
</dbReference>
<feature type="binding site" evidence="12">
    <location>
        <position position="248"/>
    </location>
    <ligand>
        <name>substrate</name>
    </ligand>
</feature>
<dbReference type="EMBL" id="VTPY01000006">
    <property type="protein sequence ID" value="KAA0010940.1"/>
    <property type="molecule type" value="Genomic_DNA"/>
</dbReference>
<dbReference type="GO" id="GO:0008295">
    <property type="term" value="P:spermidine biosynthetic process"/>
    <property type="evidence" value="ECO:0007669"/>
    <property type="project" value="UniProtKB-KW"/>
</dbReference>
<evidence type="ECO:0000256" key="9">
    <source>
        <dbReference type="ARBA" id="ARBA00047351"/>
    </source>
</evidence>
<dbReference type="AlphaFoldDB" id="A0A7V7KFI6"/>
<keyword evidence="15" id="KW-1185">Reference proteome</keyword>
<sequence length="385" mass="43167">MDKAVYPFDIYACPSPAYVVDDALLRRNLELLRQVQEESGARILLALKGFAMWDTFPLVSQYLVGTTASGQDEARLGAETFGGEVHVYSPAFTEEEMNVVLQYAHHISFNSPGQWRHFRDIVAQAPRRVSCGLRVNPERSTGQVALYDPCSPGSRLGTRAVDMEGMNLEGLEGLHFHTLCEQNSDALEITLEAFEDKFGRYLAGMRWVNFGGGHHITRPDYDVERLVRLVRDFRERYPHLTVYLEPGEAIALNTGYLVCTVLDIVENGGPNAILDTSATAHMPDVLEMPYRPQIVGAGEPDEKAHTYRLGGTTCLAGDVIGRYSFDEPLSIGDRLVFTDMAHYTMVKTTTFNGIRLPSICRVDEVSREVRTVKRFGYEAYKQRLS</sequence>
<keyword evidence="6 11" id="KW-0745">Spermidine biosynthesis</keyword>
<evidence type="ECO:0000313" key="15">
    <source>
        <dbReference type="Proteomes" id="UP000486760"/>
    </source>
</evidence>
<evidence type="ECO:0000256" key="10">
    <source>
        <dbReference type="ARBA" id="ARBA00047389"/>
    </source>
</evidence>
<dbReference type="PIRSF" id="PIRSF038941">
    <property type="entry name" value="NspC"/>
    <property type="match status" value="1"/>
</dbReference>
<comment type="catalytic activity">
    <reaction evidence="9 11">
        <text>carboxyspermidine + H(+) = spermidine + CO2</text>
        <dbReference type="Rhea" id="RHEA:34095"/>
        <dbReference type="ChEBI" id="CHEBI:15378"/>
        <dbReference type="ChEBI" id="CHEBI:16526"/>
        <dbReference type="ChEBI" id="CHEBI:57834"/>
        <dbReference type="ChEBI" id="CHEBI:65072"/>
        <dbReference type="EC" id="4.1.1.96"/>
    </reaction>
</comment>
<dbReference type="EC" id="4.1.1.96" evidence="2 11"/>
<keyword evidence="11" id="KW-0620">Polyamine biosynthesis</keyword>
<reference evidence="14 15" key="1">
    <citation type="submission" date="2019-08" db="EMBL/GenBank/DDBJ databases">
        <title>Bioinformatics analysis of the strain L3 and L5.</title>
        <authorList>
            <person name="Li X."/>
        </authorList>
    </citation>
    <scope>NUCLEOTIDE SEQUENCE [LARGE SCALE GENOMIC DNA]</scope>
    <source>
        <strain evidence="14 15">L5</strain>
    </source>
</reference>
<gene>
    <name evidence="14" type="primary">nspC</name>
    <name evidence="14" type="ORF">F0A17_16845</name>
</gene>
<dbReference type="Pfam" id="PF00278">
    <property type="entry name" value="Orn_DAP_Arg_deC"/>
    <property type="match status" value="1"/>
</dbReference>
<dbReference type="GO" id="GO:0009089">
    <property type="term" value="P:lysine biosynthetic process via diaminopimelate"/>
    <property type="evidence" value="ECO:0007669"/>
    <property type="project" value="TreeGrafter"/>
</dbReference>
<evidence type="ECO:0000256" key="7">
    <source>
        <dbReference type="ARBA" id="ARBA00023239"/>
    </source>
</evidence>
<dbReference type="InterPro" id="IPR009006">
    <property type="entry name" value="Ala_racemase/Decarboxylase_C"/>
</dbReference>
<comment type="catalytic activity">
    <reaction evidence="10 11">
        <text>carboxynorspermidine + H(+) = norspermidine + CO2</text>
        <dbReference type="Rhea" id="RHEA:34099"/>
        <dbReference type="ChEBI" id="CHEBI:15378"/>
        <dbReference type="ChEBI" id="CHEBI:16526"/>
        <dbReference type="ChEBI" id="CHEBI:57920"/>
        <dbReference type="ChEBI" id="CHEBI:65070"/>
        <dbReference type="EC" id="4.1.1.96"/>
    </reaction>
</comment>
<accession>A0A7V7KFI6</accession>
<keyword evidence="5 11" id="KW-0663">Pyridoxal phosphate</keyword>
<comment type="similarity">
    <text evidence="8 11">Belongs to the Orn/Lys/Arg decarboxylase class-II family. NspC subfamily.</text>
</comment>
<evidence type="ECO:0000256" key="6">
    <source>
        <dbReference type="ARBA" id="ARBA00023066"/>
    </source>
</evidence>
<evidence type="ECO:0000259" key="13">
    <source>
        <dbReference type="Pfam" id="PF00278"/>
    </source>
</evidence>
<dbReference type="SUPFAM" id="SSF50621">
    <property type="entry name" value="Alanine racemase C-terminal domain-like"/>
    <property type="match status" value="1"/>
</dbReference>
<feature type="binding site" evidence="12">
    <location>
        <position position="284"/>
    </location>
    <ligand>
        <name>substrate</name>
    </ligand>
</feature>
<dbReference type="GO" id="GO:0045312">
    <property type="term" value="P:nor-spermidine biosynthetic process"/>
    <property type="evidence" value="ECO:0007669"/>
    <property type="project" value="InterPro"/>
</dbReference>
<dbReference type="CDD" id="cd06829">
    <property type="entry name" value="PLPDE_III_CANSDC"/>
    <property type="match status" value="1"/>
</dbReference>
<evidence type="ECO:0000256" key="4">
    <source>
        <dbReference type="ARBA" id="ARBA00022793"/>
    </source>
</evidence>
<dbReference type="Gene3D" id="3.20.20.10">
    <property type="entry name" value="Alanine racemase"/>
    <property type="match status" value="1"/>
</dbReference>
<comment type="cofactor">
    <cofactor evidence="1 11">
        <name>pyridoxal 5'-phosphate</name>
        <dbReference type="ChEBI" id="CHEBI:597326"/>
    </cofactor>
</comment>
<evidence type="ECO:0000256" key="5">
    <source>
        <dbReference type="ARBA" id="ARBA00022898"/>
    </source>
</evidence>
<evidence type="ECO:0000256" key="1">
    <source>
        <dbReference type="ARBA" id="ARBA00001933"/>
    </source>
</evidence>
<dbReference type="Gene3D" id="2.40.37.10">
    <property type="entry name" value="Lyase, Ornithine Decarboxylase, Chain A, domain 1"/>
    <property type="match status" value="1"/>
</dbReference>
<dbReference type="InterPro" id="IPR022643">
    <property type="entry name" value="De-COase2_C"/>
</dbReference>
<dbReference type="PANTHER" id="PTHR43727:SF1">
    <property type="entry name" value="CARBOXYNORSPERMIDINE_CARBOXYSPERMIDINE DECARBOXYLASE"/>
    <property type="match status" value="1"/>
</dbReference>
<dbReference type="GO" id="GO:0005737">
    <property type="term" value="C:cytoplasm"/>
    <property type="evidence" value="ECO:0007669"/>
    <property type="project" value="UniProtKB-SubCell"/>
</dbReference>
<dbReference type="FunFam" id="3.20.20.10:FF:000012">
    <property type="entry name" value="Carboxynorspermidine/carboxyspermidine decarboxylase"/>
    <property type="match status" value="1"/>
</dbReference>
<dbReference type="InterPro" id="IPR005730">
    <property type="entry name" value="Nsp_de-COase"/>
</dbReference>
<keyword evidence="7 11" id="KW-0456">Lyase</keyword>
<name>A0A7V7KFI6_9GAMM</name>
<protein>
    <recommendedName>
        <fullName evidence="3 11">Carboxynorspermidine/carboxyspermidine decarboxylase</fullName>
        <shortName evidence="11">CANS DC/CAS DC</shortName>
        <shortName evidence="11">CANSDC/CASDC</shortName>
        <ecNumber evidence="2 11">4.1.1.96</ecNumber>
    </recommendedName>
</protein>
<proteinExistence type="inferred from homology"/>
<keyword evidence="4 11" id="KW-0210">Decarboxylase</keyword>
<dbReference type="PANTHER" id="PTHR43727">
    <property type="entry name" value="DIAMINOPIMELATE DECARBOXYLASE"/>
    <property type="match status" value="1"/>
</dbReference>
<evidence type="ECO:0000256" key="8">
    <source>
        <dbReference type="ARBA" id="ARBA00025802"/>
    </source>
</evidence>
<keyword evidence="11" id="KW-0963">Cytoplasm</keyword>
<dbReference type="GO" id="GO:0008836">
    <property type="term" value="F:diaminopimelate decarboxylase activity"/>
    <property type="evidence" value="ECO:0007669"/>
    <property type="project" value="TreeGrafter"/>
</dbReference>
<comment type="subunit">
    <text evidence="11">Homodimer.</text>
</comment>
<feature type="domain" description="Orn/DAP/Arg decarboxylase 2 C-terminal" evidence="13">
    <location>
        <begin position="21"/>
        <end position="340"/>
    </location>
</feature>
<dbReference type="Proteomes" id="UP000486760">
    <property type="component" value="Unassembled WGS sequence"/>
</dbReference>
<organism evidence="14 15">
    <name type="scientific">Billgrantia pellis</name>
    <dbReference type="NCBI Taxonomy" id="2606936"/>
    <lineage>
        <taxon>Bacteria</taxon>
        <taxon>Pseudomonadati</taxon>
        <taxon>Pseudomonadota</taxon>
        <taxon>Gammaproteobacteria</taxon>
        <taxon>Oceanospirillales</taxon>
        <taxon>Halomonadaceae</taxon>
        <taxon>Billgrantia</taxon>
    </lineage>
</organism>
<evidence type="ECO:0000256" key="2">
    <source>
        <dbReference type="ARBA" id="ARBA00012259"/>
    </source>
</evidence>
<dbReference type="NCBIfam" id="TIGR01047">
    <property type="entry name" value="nspC"/>
    <property type="match status" value="1"/>
</dbReference>